<keyword evidence="6 15" id="KW-0963">Cytoplasm</keyword>
<evidence type="ECO:0000256" key="6">
    <source>
        <dbReference type="ARBA" id="ARBA00022490"/>
    </source>
</evidence>
<accession>A0A6M1T516</accession>
<dbReference type="Gene3D" id="3.90.650.10">
    <property type="entry name" value="PurM-like C-terminal domain"/>
    <property type="match status" value="1"/>
</dbReference>
<dbReference type="GO" id="GO:0046084">
    <property type="term" value="P:adenine biosynthetic process"/>
    <property type="evidence" value="ECO:0007669"/>
    <property type="project" value="TreeGrafter"/>
</dbReference>
<comment type="pathway">
    <text evidence="2 15">Purine metabolism; IMP biosynthesis via de novo pathway; 5-amino-1-(5-phospho-D-ribosyl)imidazole from N(2)-formyl-N(1)-(5-phospho-D-ribosyl)glycinamide: step 2/2.</text>
</comment>
<comment type="caution">
    <text evidence="18">The sequence shown here is derived from an EMBL/GenBank/DDBJ whole genome shotgun (WGS) entry which is preliminary data.</text>
</comment>
<evidence type="ECO:0000313" key="18">
    <source>
        <dbReference type="EMBL" id="NGP77897.1"/>
    </source>
</evidence>
<comment type="subcellular location">
    <subcellularLocation>
        <location evidence="1 15">Cytoplasm</location>
    </subcellularLocation>
</comment>
<keyword evidence="9 15" id="KW-0658">Purine biosynthesis</keyword>
<dbReference type="InterPro" id="IPR004733">
    <property type="entry name" value="PurM_cligase"/>
</dbReference>
<organism evidence="18 19">
    <name type="scientific">Halalkalibaculum roseum</name>
    <dbReference type="NCBI Taxonomy" id="2709311"/>
    <lineage>
        <taxon>Bacteria</taxon>
        <taxon>Pseudomonadati</taxon>
        <taxon>Balneolota</taxon>
        <taxon>Balneolia</taxon>
        <taxon>Balneolales</taxon>
        <taxon>Balneolaceae</taxon>
        <taxon>Halalkalibaculum</taxon>
    </lineage>
</organism>
<dbReference type="Pfam" id="PF00586">
    <property type="entry name" value="AIRS"/>
    <property type="match status" value="1"/>
</dbReference>
<evidence type="ECO:0000256" key="3">
    <source>
        <dbReference type="ARBA" id="ARBA00010280"/>
    </source>
</evidence>
<evidence type="ECO:0000259" key="17">
    <source>
        <dbReference type="Pfam" id="PF02769"/>
    </source>
</evidence>
<dbReference type="HAMAP" id="MF_00741">
    <property type="entry name" value="AIRS"/>
    <property type="match status" value="1"/>
</dbReference>
<dbReference type="FunFam" id="3.30.1330.10:FF:000001">
    <property type="entry name" value="Phosphoribosylformylglycinamidine cyclo-ligase"/>
    <property type="match status" value="1"/>
</dbReference>
<evidence type="ECO:0000256" key="7">
    <source>
        <dbReference type="ARBA" id="ARBA00022598"/>
    </source>
</evidence>
<evidence type="ECO:0000256" key="9">
    <source>
        <dbReference type="ARBA" id="ARBA00022755"/>
    </source>
</evidence>
<dbReference type="UniPathway" id="UPA00074">
    <property type="reaction ID" value="UER00129"/>
</dbReference>
<evidence type="ECO:0000256" key="2">
    <source>
        <dbReference type="ARBA" id="ARBA00004686"/>
    </source>
</evidence>
<sequence length="338" mass="36499">MSEKPPKSFTYKDSGVDIKAGEEMVESIKDVVKETHSDAVLSNIGGFGGFFRPDLSQYEDPVFVSSVDGVGTKLIVAFKTGKYDTVGQDLVNHCVNDIAVCGAEPLFFLDYFSTGKLEKEVGYQVVKGFATACKENGVALIGGETAEMPDIYSEGEFDLAGTIVGMVDRSKVINGEAIQEGDLLIGFPSTGLHTNGYSLARKVLLSKYGVNDRVEELGGTVGEAMLAIHKSYLPIIREFRDQEGVHGFSHITGGGIVGNTKRILPDNLKLDIDWDSWKRPPIFNLIKDLGNVPEEDMRATFNLGIGLIAVISPDAIDRVQKEAGIPSGEMVEVGEVVS</sequence>
<evidence type="ECO:0000313" key="19">
    <source>
        <dbReference type="Proteomes" id="UP000473278"/>
    </source>
</evidence>
<dbReference type="InterPro" id="IPR010918">
    <property type="entry name" value="PurM-like_C_dom"/>
</dbReference>
<dbReference type="Proteomes" id="UP000473278">
    <property type="component" value="Unassembled WGS sequence"/>
</dbReference>
<comment type="catalytic activity">
    <reaction evidence="14 15">
        <text>2-formamido-N(1)-(5-O-phospho-beta-D-ribosyl)acetamidine + ATP = 5-amino-1-(5-phospho-beta-D-ribosyl)imidazole + ADP + phosphate + H(+)</text>
        <dbReference type="Rhea" id="RHEA:23032"/>
        <dbReference type="ChEBI" id="CHEBI:15378"/>
        <dbReference type="ChEBI" id="CHEBI:30616"/>
        <dbReference type="ChEBI" id="CHEBI:43474"/>
        <dbReference type="ChEBI" id="CHEBI:137981"/>
        <dbReference type="ChEBI" id="CHEBI:147287"/>
        <dbReference type="ChEBI" id="CHEBI:456216"/>
        <dbReference type="EC" id="6.3.3.1"/>
    </reaction>
</comment>
<comment type="similarity">
    <text evidence="3 15">Belongs to the AIR synthase family.</text>
</comment>
<dbReference type="EMBL" id="JAALLT010000004">
    <property type="protein sequence ID" value="NGP77897.1"/>
    <property type="molecule type" value="Genomic_DNA"/>
</dbReference>
<dbReference type="GO" id="GO:0004637">
    <property type="term" value="F:phosphoribosylamine-glycine ligase activity"/>
    <property type="evidence" value="ECO:0007669"/>
    <property type="project" value="TreeGrafter"/>
</dbReference>
<dbReference type="RefSeq" id="WP_165143592.1">
    <property type="nucleotide sequence ID" value="NZ_JAALLT010000004.1"/>
</dbReference>
<dbReference type="FunFam" id="3.90.650.10:FF:000011">
    <property type="entry name" value="Phosphoribosylformylglycinamidine cyclo-ligase"/>
    <property type="match status" value="1"/>
</dbReference>
<evidence type="ECO:0000256" key="4">
    <source>
        <dbReference type="ARBA" id="ARBA00013047"/>
    </source>
</evidence>
<evidence type="ECO:0000256" key="5">
    <source>
        <dbReference type="ARBA" id="ARBA00020367"/>
    </source>
</evidence>
<proteinExistence type="inferred from homology"/>
<keyword evidence="8 15" id="KW-0547">Nucleotide-binding</keyword>
<dbReference type="InterPro" id="IPR036921">
    <property type="entry name" value="PurM-like_N_sf"/>
</dbReference>
<dbReference type="SUPFAM" id="SSF55326">
    <property type="entry name" value="PurM N-terminal domain-like"/>
    <property type="match status" value="1"/>
</dbReference>
<gene>
    <name evidence="15" type="primary">purM</name>
    <name evidence="18" type="ORF">G3570_14710</name>
</gene>
<dbReference type="GO" id="GO:0006189">
    <property type="term" value="P:'de novo' IMP biosynthetic process"/>
    <property type="evidence" value="ECO:0007669"/>
    <property type="project" value="UniProtKB-UniRule"/>
</dbReference>
<dbReference type="GO" id="GO:0004641">
    <property type="term" value="F:phosphoribosylformylglycinamidine cyclo-ligase activity"/>
    <property type="evidence" value="ECO:0007669"/>
    <property type="project" value="UniProtKB-UniRule"/>
</dbReference>
<evidence type="ECO:0000256" key="11">
    <source>
        <dbReference type="ARBA" id="ARBA00031908"/>
    </source>
</evidence>
<evidence type="ECO:0000256" key="13">
    <source>
        <dbReference type="ARBA" id="ARBA00033093"/>
    </source>
</evidence>
<dbReference type="CDD" id="cd02196">
    <property type="entry name" value="PurM"/>
    <property type="match status" value="1"/>
</dbReference>
<evidence type="ECO:0000259" key="16">
    <source>
        <dbReference type="Pfam" id="PF00586"/>
    </source>
</evidence>
<dbReference type="InterPro" id="IPR036676">
    <property type="entry name" value="PurM-like_C_sf"/>
</dbReference>
<protein>
    <recommendedName>
        <fullName evidence="5 15">Phosphoribosylformylglycinamidine cyclo-ligase</fullName>
        <ecNumber evidence="4 15">6.3.3.1</ecNumber>
    </recommendedName>
    <alternativeName>
        <fullName evidence="12 15">AIR synthase</fullName>
    </alternativeName>
    <alternativeName>
        <fullName evidence="13 15">AIRS</fullName>
    </alternativeName>
    <alternativeName>
        <fullName evidence="11 15">Phosphoribosyl-aminoimidazole synthetase</fullName>
    </alternativeName>
</protein>
<feature type="domain" description="PurM-like C-terminal" evidence="17">
    <location>
        <begin position="179"/>
        <end position="337"/>
    </location>
</feature>
<dbReference type="GO" id="GO:0005829">
    <property type="term" value="C:cytosol"/>
    <property type="evidence" value="ECO:0007669"/>
    <property type="project" value="TreeGrafter"/>
</dbReference>
<keyword evidence="10 15" id="KW-0067">ATP-binding</keyword>
<dbReference type="SUPFAM" id="SSF56042">
    <property type="entry name" value="PurM C-terminal domain-like"/>
    <property type="match status" value="1"/>
</dbReference>
<evidence type="ECO:0000256" key="12">
    <source>
        <dbReference type="ARBA" id="ARBA00032931"/>
    </source>
</evidence>
<dbReference type="Gene3D" id="3.30.1330.10">
    <property type="entry name" value="PurM-like, N-terminal domain"/>
    <property type="match status" value="1"/>
</dbReference>
<evidence type="ECO:0000256" key="14">
    <source>
        <dbReference type="ARBA" id="ARBA00049057"/>
    </source>
</evidence>
<evidence type="ECO:0000256" key="1">
    <source>
        <dbReference type="ARBA" id="ARBA00004496"/>
    </source>
</evidence>
<name>A0A6M1T516_9BACT</name>
<feature type="domain" description="PurM-like N-terminal" evidence="16">
    <location>
        <begin position="62"/>
        <end position="167"/>
    </location>
</feature>
<reference evidence="18 19" key="1">
    <citation type="submission" date="2020-02" db="EMBL/GenBank/DDBJ databases">
        <title>Balneolaceae bacterium YR4-1, complete genome.</title>
        <authorList>
            <person name="Li Y."/>
            <person name="Wu S."/>
        </authorList>
    </citation>
    <scope>NUCLEOTIDE SEQUENCE [LARGE SCALE GENOMIC DNA]</scope>
    <source>
        <strain evidence="18 19">YR4-1</strain>
    </source>
</reference>
<evidence type="ECO:0000256" key="10">
    <source>
        <dbReference type="ARBA" id="ARBA00022840"/>
    </source>
</evidence>
<dbReference type="EC" id="6.3.3.1" evidence="4 15"/>
<dbReference type="NCBIfam" id="TIGR00878">
    <property type="entry name" value="purM"/>
    <property type="match status" value="1"/>
</dbReference>
<dbReference type="PANTHER" id="PTHR10520">
    <property type="entry name" value="TRIFUNCTIONAL PURINE BIOSYNTHETIC PROTEIN ADENOSINE-3-RELATED"/>
    <property type="match status" value="1"/>
</dbReference>
<dbReference type="GO" id="GO:0005524">
    <property type="term" value="F:ATP binding"/>
    <property type="evidence" value="ECO:0007669"/>
    <property type="project" value="UniProtKB-KW"/>
</dbReference>
<dbReference type="Pfam" id="PF02769">
    <property type="entry name" value="AIRS_C"/>
    <property type="match status" value="1"/>
</dbReference>
<keyword evidence="7 15" id="KW-0436">Ligase</keyword>
<evidence type="ECO:0000256" key="15">
    <source>
        <dbReference type="HAMAP-Rule" id="MF_00741"/>
    </source>
</evidence>
<dbReference type="AlphaFoldDB" id="A0A6M1T516"/>
<dbReference type="InterPro" id="IPR016188">
    <property type="entry name" value="PurM-like_N"/>
</dbReference>
<evidence type="ECO:0000256" key="8">
    <source>
        <dbReference type="ARBA" id="ARBA00022741"/>
    </source>
</evidence>
<dbReference type="PANTHER" id="PTHR10520:SF12">
    <property type="entry name" value="TRIFUNCTIONAL PURINE BIOSYNTHETIC PROTEIN ADENOSINE-3"/>
    <property type="match status" value="1"/>
</dbReference>
<keyword evidence="19" id="KW-1185">Reference proteome</keyword>